<dbReference type="Proteomes" id="UP000037122">
    <property type="component" value="Unassembled WGS sequence"/>
</dbReference>
<proteinExistence type="predicted"/>
<name>A0A0L0NMQ6_CANAR</name>
<protein>
    <submittedName>
        <fullName evidence="1">Uncharacterized protein</fullName>
    </submittedName>
</protein>
<organism evidence="1 2">
    <name type="scientific">Candidozyma auris</name>
    <name type="common">Yeast</name>
    <name type="synonym">Candida auris</name>
    <dbReference type="NCBI Taxonomy" id="498019"/>
    <lineage>
        <taxon>Eukaryota</taxon>
        <taxon>Fungi</taxon>
        <taxon>Dikarya</taxon>
        <taxon>Ascomycota</taxon>
        <taxon>Saccharomycotina</taxon>
        <taxon>Pichiomycetes</taxon>
        <taxon>Metschnikowiaceae</taxon>
        <taxon>Candidozyma</taxon>
    </lineage>
</organism>
<dbReference type="AlphaFoldDB" id="A0A0L0NMQ6"/>
<sequence length="51" mass="5694">MLPVLEKVPTESKLKLVITLAFKELKARSPRLMMEPEAMVTEAAKPLVDVT</sequence>
<comment type="caution">
    <text evidence="1">The sequence shown here is derived from an EMBL/GenBank/DDBJ whole genome shotgun (WGS) entry which is preliminary data.</text>
</comment>
<dbReference type="VEuPathDB" id="FungiDB:QG37_08358"/>
<evidence type="ECO:0000313" key="1">
    <source>
        <dbReference type="EMBL" id="KND95412.1"/>
    </source>
</evidence>
<evidence type="ECO:0000313" key="2">
    <source>
        <dbReference type="Proteomes" id="UP000037122"/>
    </source>
</evidence>
<dbReference type="EMBL" id="LGST01000081">
    <property type="protein sequence ID" value="KND95412.1"/>
    <property type="molecule type" value="Genomic_DNA"/>
</dbReference>
<reference evidence="2" key="1">
    <citation type="journal article" date="2015" name="BMC Genomics">
        <title>Draft genome of a commonly misdiagnosed multidrug resistant pathogen Candida auris.</title>
        <authorList>
            <person name="Chatterjee S."/>
            <person name="Alampalli S.V."/>
            <person name="Nageshan R.K."/>
            <person name="Chettiar S.T."/>
            <person name="Joshi S."/>
            <person name="Tatu U.S."/>
        </authorList>
    </citation>
    <scope>NUCLEOTIDE SEQUENCE [LARGE SCALE GENOMIC DNA]</scope>
    <source>
        <strain evidence="2">6684</strain>
    </source>
</reference>
<gene>
    <name evidence="1" type="ORF">QG37_08358</name>
</gene>
<accession>A0A0L0NMQ6</accession>